<name>A0A8H7VN46_9FUNG</name>
<keyword evidence="3" id="KW-1185">Reference proteome</keyword>
<feature type="compositionally biased region" description="Basic and acidic residues" evidence="1">
    <location>
        <begin position="17"/>
        <end position="28"/>
    </location>
</feature>
<gene>
    <name evidence="2" type="ORF">INT45_007346</name>
</gene>
<dbReference type="EMBL" id="JAEPRB010000131">
    <property type="protein sequence ID" value="KAG2220734.1"/>
    <property type="molecule type" value="Genomic_DNA"/>
</dbReference>
<feature type="compositionally biased region" description="Low complexity" evidence="1">
    <location>
        <begin position="360"/>
        <end position="374"/>
    </location>
</feature>
<evidence type="ECO:0000256" key="1">
    <source>
        <dbReference type="SAM" id="MobiDB-lite"/>
    </source>
</evidence>
<accession>A0A8H7VN46</accession>
<feature type="compositionally biased region" description="Low complexity" evidence="1">
    <location>
        <begin position="1"/>
        <end position="12"/>
    </location>
</feature>
<feature type="region of interest" description="Disordered" evidence="1">
    <location>
        <begin position="1"/>
        <end position="30"/>
    </location>
</feature>
<protein>
    <submittedName>
        <fullName evidence="2">Uncharacterized protein</fullName>
    </submittedName>
</protein>
<dbReference type="AlphaFoldDB" id="A0A8H7VN46"/>
<proteinExistence type="predicted"/>
<dbReference type="Proteomes" id="UP000646827">
    <property type="component" value="Unassembled WGS sequence"/>
</dbReference>
<organism evidence="2 3">
    <name type="scientific">Circinella minor</name>
    <dbReference type="NCBI Taxonomy" id="1195481"/>
    <lineage>
        <taxon>Eukaryota</taxon>
        <taxon>Fungi</taxon>
        <taxon>Fungi incertae sedis</taxon>
        <taxon>Mucoromycota</taxon>
        <taxon>Mucoromycotina</taxon>
        <taxon>Mucoromycetes</taxon>
        <taxon>Mucorales</taxon>
        <taxon>Lichtheimiaceae</taxon>
        <taxon>Circinella</taxon>
    </lineage>
</organism>
<evidence type="ECO:0000313" key="2">
    <source>
        <dbReference type="EMBL" id="KAG2220734.1"/>
    </source>
</evidence>
<dbReference type="OrthoDB" id="66510at2759"/>
<sequence length="496" mass="56830">MSASNTTSSTTSFQNEQRQHSISERSNPDESAIQQLMLEPLDYNESLVTVGTEPRSVITTVSTTTQSLRNLNNVCLTGLDGVLQYILIHDTVSSLSQRQQQQRIDTHTDLISSIRYSTQCLARASATMVNSNENSNIHNNHHNLTTLLSQVENLLDQHLWLITRHSDLCRVLLQMINIITRNNDPSGSFLDDAGHLMKTTTSSNNLLQHVRSEIRQTLVSLPTQLTFSNKEVEAEFYQHLESLSRLVNHTDDYHYIDENPPAYQDVTTDVTLSPMIKGEKLPQYFEQERKVPHSHSELDDVFNAIDRLSHVTPRFNNQRVERQLRIEGRHAAPKMLCDSIAQIQRMSRFKLVKRVNSVPSSSNTSTGNNDTDSTTQRRVSASTIRSDQIIENGNNNNNNNNNRHSLYEMTDLLVKSLHRPCFNKQRYQLTADKERDLFMNGLFNKVDRLEGRRLSNQDAEQPKNRLDELDQILNHICHSKRAQFENQRATFTVHST</sequence>
<feature type="region of interest" description="Disordered" evidence="1">
    <location>
        <begin position="354"/>
        <end position="382"/>
    </location>
</feature>
<reference evidence="2 3" key="1">
    <citation type="submission" date="2020-12" db="EMBL/GenBank/DDBJ databases">
        <title>Metabolic potential, ecology and presence of endohyphal bacteria is reflected in genomic diversity of Mucoromycotina.</title>
        <authorList>
            <person name="Muszewska A."/>
            <person name="Okrasinska A."/>
            <person name="Steczkiewicz K."/>
            <person name="Drgas O."/>
            <person name="Orlowska M."/>
            <person name="Perlinska-Lenart U."/>
            <person name="Aleksandrzak-Piekarczyk T."/>
            <person name="Szatraj K."/>
            <person name="Zielenkiewicz U."/>
            <person name="Pilsyk S."/>
            <person name="Malc E."/>
            <person name="Mieczkowski P."/>
            <person name="Kruszewska J.S."/>
            <person name="Biernat P."/>
            <person name="Pawlowska J."/>
        </authorList>
    </citation>
    <scope>NUCLEOTIDE SEQUENCE [LARGE SCALE GENOMIC DNA]</scope>
    <source>
        <strain evidence="2 3">CBS 142.35</strain>
    </source>
</reference>
<comment type="caution">
    <text evidence="2">The sequence shown here is derived from an EMBL/GenBank/DDBJ whole genome shotgun (WGS) entry which is preliminary data.</text>
</comment>
<evidence type="ECO:0000313" key="3">
    <source>
        <dbReference type="Proteomes" id="UP000646827"/>
    </source>
</evidence>